<keyword evidence="1" id="KW-0732">Signal</keyword>
<gene>
    <name evidence="2" type="ORF">QQF64_029590</name>
</gene>
<protein>
    <recommendedName>
        <fullName evidence="4">Secreted protein</fullName>
    </recommendedName>
</protein>
<feature type="signal peptide" evidence="1">
    <location>
        <begin position="1"/>
        <end position="18"/>
    </location>
</feature>
<name>A0ABR3N133_9TELE</name>
<evidence type="ECO:0000313" key="2">
    <source>
        <dbReference type="EMBL" id="KAL1270574.1"/>
    </source>
</evidence>
<evidence type="ECO:0000313" key="3">
    <source>
        <dbReference type="Proteomes" id="UP001558613"/>
    </source>
</evidence>
<evidence type="ECO:0000256" key="1">
    <source>
        <dbReference type="SAM" id="SignalP"/>
    </source>
</evidence>
<proteinExistence type="predicted"/>
<evidence type="ECO:0008006" key="4">
    <source>
        <dbReference type="Google" id="ProtNLM"/>
    </source>
</evidence>
<keyword evidence="3" id="KW-1185">Reference proteome</keyword>
<feature type="chain" id="PRO_5046502886" description="Secreted protein" evidence="1">
    <location>
        <begin position="19"/>
        <end position="92"/>
    </location>
</feature>
<accession>A0ABR3N133</accession>
<sequence>MLVFGLLLSTFLPKPVKSRRHAAEPAASFTVALLIWDQFTVLTTRRSAEITEFRSVHICTLSRCFLTEMNGIVQGGVSWNDQLCRASLWKLG</sequence>
<organism evidence="2 3">
    <name type="scientific">Cirrhinus molitorella</name>
    <name type="common">mud carp</name>
    <dbReference type="NCBI Taxonomy" id="172907"/>
    <lineage>
        <taxon>Eukaryota</taxon>
        <taxon>Metazoa</taxon>
        <taxon>Chordata</taxon>
        <taxon>Craniata</taxon>
        <taxon>Vertebrata</taxon>
        <taxon>Euteleostomi</taxon>
        <taxon>Actinopterygii</taxon>
        <taxon>Neopterygii</taxon>
        <taxon>Teleostei</taxon>
        <taxon>Ostariophysi</taxon>
        <taxon>Cypriniformes</taxon>
        <taxon>Cyprinidae</taxon>
        <taxon>Labeoninae</taxon>
        <taxon>Labeonini</taxon>
        <taxon>Cirrhinus</taxon>
    </lineage>
</organism>
<comment type="caution">
    <text evidence="2">The sequence shown here is derived from an EMBL/GenBank/DDBJ whole genome shotgun (WGS) entry which is preliminary data.</text>
</comment>
<reference evidence="2 3" key="1">
    <citation type="submission" date="2023-09" db="EMBL/GenBank/DDBJ databases">
        <authorList>
            <person name="Wang M."/>
        </authorList>
    </citation>
    <scope>NUCLEOTIDE SEQUENCE [LARGE SCALE GENOMIC DNA]</scope>
    <source>
        <strain evidence="2">GT-2023</strain>
        <tissue evidence="2">Liver</tissue>
    </source>
</reference>
<dbReference type="Proteomes" id="UP001558613">
    <property type="component" value="Unassembled WGS sequence"/>
</dbReference>
<dbReference type="EMBL" id="JAYMGO010000007">
    <property type="protein sequence ID" value="KAL1270574.1"/>
    <property type="molecule type" value="Genomic_DNA"/>
</dbReference>